<dbReference type="SUPFAM" id="SSF51110">
    <property type="entry name" value="alpha-D-mannose-specific plant lectins"/>
    <property type="match status" value="1"/>
</dbReference>
<name>A0AAD5GM49_AMBAR</name>
<comment type="caution">
    <text evidence="4">The sequence shown here is derived from an EMBL/GenBank/DDBJ whole genome shotgun (WGS) entry which is preliminary data.</text>
</comment>
<dbReference type="SMART" id="SM00108">
    <property type="entry name" value="B_lectin"/>
    <property type="match status" value="1"/>
</dbReference>
<sequence>MRLPRFSNSSRFYYEDQPVRDGKTIVSSGNTFELGFFSLGNSKNRYLGIWYKNVSICTVVWVANRDIPNTIKLGMFKVSSDGNLEIFNGGDTMVWSSNSTVSGRINNPAVGVQLLDSGNL</sequence>
<dbReference type="EMBL" id="JAMZMK010007068">
    <property type="protein sequence ID" value="KAI7745974.1"/>
    <property type="molecule type" value="Genomic_DNA"/>
</dbReference>
<dbReference type="PANTHER" id="PTHR32444">
    <property type="entry name" value="BULB-TYPE LECTIN DOMAIN-CONTAINING PROTEIN"/>
    <property type="match status" value="1"/>
</dbReference>
<feature type="domain" description="Bulb-type lectin" evidence="3">
    <location>
        <begin position="10"/>
        <end position="120"/>
    </location>
</feature>
<feature type="non-terminal residue" evidence="4">
    <location>
        <position position="120"/>
    </location>
</feature>
<dbReference type="InterPro" id="IPR036426">
    <property type="entry name" value="Bulb-type_lectin_dom_sf"/>
</dbReference>
<reference evidence="4" key="1">
    <citation type="submission" date="2022-06" db="EMBL/GenBank/DDBJ databases">
        <title>Uncovering the hologenomic basis of an extraordinary plant invasion.</title>
        <authorList>
            <person name="Bieker V.C."/>
            <person name="Martin M.D."/>
            <person name="Gilbert T."/>
            <person name="Hodgins K."/>
            <person name="Battlay P."/>
            <person name="Petersen B."/>
            <person name="Wilson J."/>
        </authorList>
    </citation>
    <scope>NUCLEOTIDE SEQUENCE</scope>
    <source>
        <strain evidence="4">AA19_3_7</strain>
        <tissue evidence="4">Leaf</tissue>
    </source>
</reference>
<keyword evidence="5" id="KW-1185">Reference proteome</keyword>
<dbReference type="Proteomes" id="UP001206925">
    <property type="component" value="Unassembled WGS sequence"/>
</dbReference>
<dbReference type="InterPro" id="IPR001480">
    <property type="entry name" value="Bulb-type_lectin_dom"/>
</dbReference>
<dbReference type="Gene3D" id="2.90.10.10">
    <property type="entry name" value="Bulb-type lectin domain"/>
    <property type="match status" value="1"/>
</dbReference>
<dbReference type="Pfam" id="PF01453">
    <property type="entry name" value="B_lectin"/>
    <property type="match status" value="1"/>
</dbReference>
<gene>
    <name evidence="4" type="ORF">M8C21_017381</name>
</gene>
<accession>A0AAD5GM49</accession>
<keyword evidence="2" id="KW-0325">Glycoprotein</keyword>
<evidence type="ECO:0000256" key="2">
    <source>
        <dbReference type="ARBA" id="ARBA00023180"/>
    </source>
</evidence>
<dbReference type="PROSITE" id="PS50927">
    <property type="entry name" value="BULB_LECTIN"/>
    <property type="match status" value="1"/>
</dbReference>
<evidence type="ECO:0000313" key="5">
    <source>
        <dbReference type="Proteomes" id="UP001206925"/>
    </source>
</evidence>
<organism evidence="4 5">
    <name type="scientific">Ambrosia artemisiifolia</name>
    <name type="common">Common ragweed</name>
    <dbReference type="NCBI Taxonomy" id="4212"/>
    <lineage>
        <taxon>Eukaryota</taxon>
        <taxon>Viridiplantae</taxon>
        <taxon>Streptophyta</taxon>
        <taxon>Embryophyta</taxon>
        <taxon>Tracheophyta</taxon>
        <taxon>Spermatophyta</taxon>
        <taxon>Magnoliopsida</taxon>
        <taxon>eudicotyledons</taxon>
        <taxon>Gunneridae</taxon>
        <taxon>Pentapetalae</taxon>
        <taxon>asterids</taxon>
        <taxon>campanulids</taxon>
        <taxon>Asterales</taxon>
        <taxon>Asteraceae</taxon>
        <taxon>Asteroideae</taxon>
        <taxon>Heliantheae alliance</taxon>
        <taxon>Heliantheae</taxon>
        <taxon>Ambrosia</taxon>
    </lineage>
</organism>
<dbReference type="CDD" id="cd00028">
    <property type="entry name" value="B_lectin"/>
    <property type="match status" value="1"/>
</dbReference>
<keyword evidence="1" id="KW-0732">Signal</keyword>
<proteinExistence type="predicted"/>
<protein>
    <recommendedName>
        <fullName evidence="3">Bulb-type lectin domain-containing protein</fullName>
    </recommendedName>
</protein>
<dbReference type="PANTHER" id="PTHR32444:SF232">
    <property type="entry name" value="S-LOCUS GLYCOPROTEIN"/>
    <property type="match status" value="1"/>
</dbReference>
<evidence type="ECO:0000256" key="1">
    <source>
        <dbReference type="ARBA" id="ARBA00022729"/>
    </source>
</evidence>
<evidence type="ECO:0000313" key="4">
    <source>
        <dbReference type="EMBL" id="KAI7745974.1"/>
    </source>
</evidence>
<evidence type="ECO:0000259" key="3">
    <source>
        <dbReference type="PROSITE" id="PS50927"/>
    </source>
</evidence>
<dbReference type="AlphaFoldDB" id="A0AAD5GM49"/>